<proteinExistence type="predicted"/>
<evidence type="ECO:0000313" key="2">
    <source>
        <dbReference type="Proteomes" id="UP000229612"/>
    </source>
</evidence>
<name>A0A2H0UHG3_9BACT</name>
<gene>
    <name evidence="1" type="ORF">COU14_02200</name>
</gene>
<comment type="caution">
    <text evidence="1">The sequence shown here is derived from an EMBL/GenBank/DDBJ whole genome shotgun (WGS) entry which is preliminary data.</text>
</comment>
<evidence type="ECO:0000313" key="1">
    <source>
        <dbReference type="EMBL" id="PIR85842.1"/>
    </source>
</evidence>
<dbReference type="EMBL" id="PFBG01000024">
    <property type="protein sequence ID" value="PIR85842.1"/>
    <property type="molecule type" value="Genomic_DNA"/>
</dbReference>
<organism evidence="1 2">
    <name type="scientific">Candidatus Kaiserbacteria bacterium CG10_big_fil_rev_8_21_14_0_10_44_10</name>
    <dbReference type="NCBI Taxonomy" id="1974606"/>
    <lineage>
        <taxon>Bacteria</taxon>
        <taxon>Candidatus Kaiseribacteriota</taxon>
    </lineage>
</organism>
<sequence length="190" mass="20265">MIRTRDFLVFSGTLVFLLTAITATWLTDSFGNQGQMANVISFAAVPAIEGAESYKHSNSRADNVARLRSKIAAGEGDVSIGEPVFTSVDDIAPSSSSSSVTDQTPPTSVQIGVTQYGQPLMSDELWRFIGYSQFDQVGVAENGTPIFGSRSEGTPLDACGGTDDGTGYRLYLQPSHDVQINCFTNIPPSL</sequence>
<accession>A0A2H0UHG3</accession>
<protein>
    <submittedName>
        <fullName evidence="1">Uncharacterized protein</fullName>
    </submittedName>
</protein>
<dbReference type="AlphaFoldDB" id="A0A2H0UHG3"/>
<reference evidence="2" key="1">
    <citation type="submission" date="2017-09" db="EMBL/GenBank/DDBJ databases">
        <title>Depth-based differentiation of microbial function through sediment-hosted aquifers and enrichment of novel symbionts in the deep terrestrial subsurface.</title>
        <authorList>
            <person name="Probst A.J."/>
            <person name="Ladd B."/>
            <person name="Jarett J.K."/>
            <person name="Geller-Mcgrath D.E."/>
            <person name="Sieber C.M.K."/>
            <person name="Emerson J.B."/>
            <person name="Anantharaman K."/>
            <person name="Thomas B.C."/>
            <person name="Malmstrom R."/>
            <person name="Stieglmeier M."/>
            <person name="Klingl A."/>
            <person name="Woyke T."/>
            <person name="Ryan C.M."/>
            <person name="Banfield J.F."/>
        </authorList>
    </citation>
    <scope>NUCLEOTIDE SEQUENCE [LARGE SCALE GENOMIC DNA]</scope>
</reference>
<dbReference type="Proteomes" id="UP000229612">
    <property type="component" value="Unassembled WGS sequence"/>
</dbReference>